<dbReference type="EMBL" id="JAHUTJ010000136">
    <property type="protein sequence ID" value="MED6263298.1"/>
    <property type="molecule type" value="Genomic_DNA"/>
</dbReference>
<evidence type="ECO:0000256" key="1">
    <source>
        <dbReference type="SAM" id="SignalP"/>
    </source>
</evidence>
<proteinExistence type="predicted"/>
<feature type="signal peptide" evidence="1">
    <location>
        <begin position="1"/>
        <end position="15"/>
    </location>
</feature>
<dbReference type="Proteomes" id="UP001352852">
    <property type="component" value="Unassembled WGS sequence"/>
</dbReference>
<evidence type="ECO:0008006" key="4">
    <source>
        <dbReference type="Google" id="ProtNLM"/>
    </source>
</evidence>
<keyword evidence="1" id="KW-0732">Signal</keyword>
<evidence type="ECO:0000313" key="2">
    <source>
        <dbReference type="EMBL" id="MED6263298.1"/>
    </source>
</evidence>
<accession>A0ABU7CK19</accession>
<keyword evidence="3" id="KW-1185">Reference proteome</keyword>
<evidence type="ECO:0000313" key="3">
    <source>
        <dbReference type="Proteomes" id="UP001352852"/>
    </source>
</evidence>
<comment type="caution">
    <text evidence="2">The sequence shown here is derived from an EMBL/GenBank/DDBJ whole genome shotgun (WGS) entry which is preliminary data.</text>
</comment>
<feature type="chain" id="PRO_5045176324" description="Secreted protein" evidence="1">
    <location>
        <begin position="16"/>
        <end position="99"/>
    </location>
</feature>
<name>A0ABU7CK19_9TELE</name>
<organism evidence="2 3">
    <name type="scientific">Characodon lateralis</name>
    <dbReference type="NCBI Taxonomy" id="208331"/>
    <lineage>
        <taxon>Eukaryota</taxon>
        <taxon>Metazoa</taxon>
        <taxon>Chordata</taxon>
        <taxon>Craniata</taxon>
        <taxon>Vertebrata</taxon>
        <taxon>Euteleostomi</taxon>
        <taxon>Actinopterygii</taxon>
        <taxon>Neopterygii</taxon>
        <taxon>Teleostei</taxon>
        <taxon>Neoteleostei</taxon>
        <taxon>Acanthomorphata</taxon>
        <taxon>Ovalentaria</taxon>
        <taxon>Atherinomorphae</taxon>
        <taxon>Cyprinodontiformes</taxon>
        <taxon>Goodeidae</taxon>
        <taxon>Characodon</taxon>
    </lineage>
</organism>
<gene>
    <name evidence="2" type="ORF">CHARACLAT_003197</name>
</gene>
<sequence length="99" mass="11088">MVLGAPFTLLTSLLSLYLPRPHLFSLSFSVTPPPLSLSLHLIFLNGKDSKTPFSNEDFFVSVCRLTSKPRTPTHAPPSVQWCVWGVFTHRQLRSHPLSS</sequence>
<reference evidence="2 3" key="1">
    <citation type="submission" date="2021-06" db="EMBL/GenBank/DDBJ databases">
        <authorList>
            <person name="Palmer J.M."/>
        </authorList>
    </citation>
    <scope>NUCLEOTIDE SEQUENCE [LARGE SCALE GENOMIC DNA]</scope>
    <source>
        <strain evidence="2 3">CL_MEX2019</strain>
        <tissue evidence="2">Muscle</tissue>
    </source>
</reference>
<protein>
    <recommendedName>
        <fullName evidence="4">Secreted protein</fullName>
    </recommendedName>
</protein>